<accession>A0AAV4VZV1</accession>
<reference evidence="2 3" key="1">
    <citation type="submission" date="2021-06" db="EMBL/GenBank/DDBJ databases">
        <title>Caerostris darwini draft genome.</title>
        <authorList>
            <person name="Kono N."/>
            <person name="Arakawa K."/>
        </authorList>
    </citation>
    <scope>NUCLEOTIDE SEQUENCE [LARGE SCALE GENOMIC DNA]</scope>
</reference>
<gene>
    <name evidence="2" type="ORF">CDAR_465951</name>
</gene>
<keyword evidence="3" id="KW-1185">Reference proteome</keyword>
<proteinExistence type="predicted"/>
<dbReference type="AlphaFoldDB" id="A0AAV4VZV1"/>
<keyword evidence="1" id="KW-0732">Signal</keyword>
<name>A0AAV4VZV1_9ARAC</name>
<evidence type="ECO:0008006" key="4">
    <source>
        <dbReference type="Google" id="ProtNLM"/>
    </source>
</evidence>
<feature type="signal peptide" evidence="1">
    <location>
        <begin position="1"/>
        <end position="22"/>
    </location>
</feature>
<dbReference type="EMBL" id="BPLQ01013910">
    <property type="protein sequence ID" value="GIY75867.1"/>
    <property type="molecule type" value="Genomic_DNA"/>
</dbReference>
<evidence type="ECO:0000256" key="1">
    <source>
        <dbReference type="SAM" id="SignalP"/>
    </source>
</evidence>
<evidence type="ECO:0000313" key="2">
    <source>
        <dbReference type="EMBL" id="GIY75867.1"/>
    </source>
</evidence>
<feature type="chain" id="PRO_5043752811" description="RNase H type-1 domain-containing protein" evidence="1">
    <location>
        <begin position="23"/>
        <end position="89"/>
    </location>
</feature>
<organism evidence="2 3">
    <name type="scientific">Caerostris darwini</name>
    <dbReference type="NCBI Taxonomy" id="1538125"/>
    <lineage>
        <taxon>Eukaryota</taxon>
        <taxon>Metazoa</taxon>
        <taxon>Ecdysozoa</taxon>
        <taxon>Arthropoda</taxon>
        <taxon>Chelicerata</taxon>
        <taxon>Arachnida</taxon>
        <taxon>Araneae</taxon>
        <taxon>Araneomorphae</taxon>
        <taxon>Entelegynae</taxon>
        <taxon>Araneoidea</taxon>
        <taxon>Araneidae</taxon>
        <taxon>Caerostris</taxon>
    </lineage>
</organism>
<protein>
    <recommendedName>
        <fullName evidence="4">RNase H type-1 domain-containing protein</fullName>
    </recommendedName>
</protein>
<evidence type="ECO:0000313" key="3">
    <source>
        <dbReference type="Proteomes" id="UP001054837"/>
    </source>
</evidence>
<dbReference type="Proteomes" id="UP001054837">
    <property type="component" value="Unassembled WGS sequence"/>
</dbReference>
<sequence>MTTLIALLLGLIIMMGLEFTPGTLVSIGSNCSKFDDEVAAAHMALTEITYREEQNIVIFIDSQATIRNISSIMPSKIIMFLNINFLSTP</sequence>
<comment type="caution">
    <text evidence="2">The sequence shown here is derived from an EMBL/GenBank/DDBJ whole genome shotgun (WGS) entry which is preliminary data.</text>
</comment>